<dbReference type="InterPro" id="IPR059113">
    <property type="entry name" value="Znf_ribbon"/>
</dbReference>
<keyword evidence="1" id="KW-0812">Transmembrane</keyword>
<comment type="caution">
    <text evidence="3">The sequence shown here is derived from an EMBL/GenBank/DDBJ whole genome shotgun (WGS) entry which is preliminary data.</text>
</comment>
<name>A0ABY2Z821_9GAMM</name>
<reference evidence="3 4" key="1">
    <citation type="submission" date="2019-06" db="EMBL/GenBank/DDBJ databases">
        <title>Taxogenomics and systematics of the genus Pantoea.</title>
        <authorList>
            <person name="Tambong J.T."/>
        </authorList>
    </citation>
    <scope>NUCLEOTIDE SEQUENCE [LARGE SCALE GENOMIC DNA]</scope>
    <source>
        <strain evidence="3 4">LMG 2558</strain>
    </source>
</reference>
<keyword evidence="1" id="KW-0472">Membrane</keyword>
<feature type="transmembrane region" description="Helical" evidence="1">
    <location>
        <begin position="28"/>
        <end position="46"/>
    </location>
</feature>
<organism evidence="3 4">
    <name type="scientific">Pantoea anthophila</name>
    <dbReference type="NCBI Taxonomy" id="470931"/>
    <lineage>
        <taxon>Bacteria</taxon>
        <taxon>Pseudomonadati</taxon>
        <taxon>Pseudomonadota</taxon>
        <taxon>Gammaproteobacteria</taxon>
        <taxon>Enterobacterales</taxon>
        <taxon>Erwiniaceae</taxon>
        <taxon>Pantoea</taxon>
    </lineage>
</organism>
<keyword evidence="4" id="KW-1185">Reference proteome</keyword>
<gene>
    <name evidence="3" type="ORF">FJW00_07125</name>
</gene>
<accession>A0ABY2Z821</accession>
<dbReference type="Pfam" id="PF13248">
    <property type="entry name" value="Zn_ribbon_3"/>
    <property type="match status" value="1"/>
</dbReference>
<evidence type="ECO:0000259" key="2">
    <source>
        <dbReference type="Pfam" id="PF13248"/>
    </source>
</evidence>
<evidence type="ECO:0000256" key="1">
    <source>
        <dbReference type="SAM" id="Phobius"/>
    </source>
</evidence>
<evidence type="ECO:0000313" key="4">
    <source>
        <dbReference type="Proteomes" id="UP000316142"/>
    </source>
</evidence>
<dbReference type="Proteomes" id="UP000316142">
    <property type="component" value="Unassembled WGS sequence"/>
</dbReference>
<feature type="domain" description="Putative zinc-ribbon" evidence="2">
    <location>
        <begin position="63"/>
        <end position="86"/>
    </location>
</feature>
<dbReference type="RefSeq" id="WP_140923350.1">
    <property type="nucleotide sequence ID" value="NZ_VHIZ01000037.1"/>
</dbReference>
<protein>
    <submittedName>
        <fullName evidence="3">Zinc ribbon domain-containing protein</fullName>
    </submittedName>
</protein>
<proteinExistence type="predicted"/>
<evidence type="ECO:0000313" key="3">
    <source>
        <dbReference type="EMBL" id="TPV28725.1"/>
    </source>
</evidence>
<sequence length="90" mass="9979">MELLILCALIGCIPAAIASSKGRSFFGWWLYGALFFIIALIHSLCIRKDHKSIEMDQMSEGLVKCPYCAEMIKPEAIKCKHCGSDINLAT</sequence>
<keyword evidence="1" id="KW-1133">Transmembrane helix</keyword>
<dbReference type="EMBL" id="VHIZ01000037">
    <property type="protein sequence ID" value="TPV28725.1"/>
    <property type="molecule type" value="Genomic_DNA"/>
</dbReference>